<comment type="subcellular location">
    <subcellularLocation>
        <location evidence="9">Cytoplasm</location>
    </subcellularLocation>
</comment>
<comment type="similarity">
    <text evidence="1">Belongs to the anaerobic coproporphyrinogen-III oxidase family. HemW subfamily.</text>
</comment>
<evidence type="ECO:0000256" key="3">
    <source>
        <dbReference type="ARBA" id="ARBA00022617"/>
    </source>
</evidence>
<dbReference type="SFLD" id="SFLDS00029">
    <property type="entry name" value="Radical_SAM"/>
    <property type="match status" value="1"/>
</dbReference>
<dbReference type="InterPro" id="IPR004559">
    <property type="entry name" value="HemW-like"/>
</dbReference>
<dbReference type="InterPro" id="IPR007197">
    <property type="entry name" value="rSAM"/>
</dbReference>
<dbReference type="GO" id="GO:0046872">
    <property type="term" value="F:metal ion binding"/>
    <property type="evidence" value="ECO:0007669"/>
    <property type="project" value="UniProtKB-UniRule"/>
</dbReference>
<dbReference type="Gene3D" id="3.20.20.70">
    <property type="entry name" value="Aldolase class I"/>
    <property type="match status" value="1"/>
</dbReference>
<comment type="caution">
    <text evidence="11">The sequence shown here is derived from an EMBL/GenBank/DDBJ whole genome shotgun (WGS) entry which is preliminary data.</text>
</comment>
<dbReference type="InterPro" id="IPR006638">
    <property type="entry name" value="Elp3/MiaA/NifB-like_rSAM"/>
</dbReference>
<keyword evidence="12" id="KW-1185">Reference proteome</keyword>
<feature type="domain" description="Radical SAM core" evidence="10">
    <location>
        <begin position="5"/>
        <end position="241"/>
    </location>
</feature>
<sequence length="422" mass="46040">MNNLAPLRLGWTIYVHVPFCVAKCSYCDFYSHRADPAERLAYGEALRRHLAALPADPGGDGRPPASLFFGGGTPSLLPPSMLVGLVGTVAERFGMPAEVTVEANPGTVSPDDLATWVAGGIRRLSFGAQAFQGRLLHLLGRCHDQAAIGQAVAMAQQAGIEDINLDLIYGIPGQTLEDWRESLQAAVALAPTHLSLYNLKLEVGTPLERQAAAGHVALCPEEDEVAMYEWACAYLAAHGFDQYELSNFARPGYQCRHNLNYWRRGDYLGIGSGAASNWGHYRWTWCLDSRRYSQAWQQGEACALPSMLGGGSNDNVLRSSGGAERPAGVGPAQTVEMIDDFEALAPEVAAGEAIFLGLRRMVGVDLTAVAAEYQVVPSVLTRWQREAEKLRQQGWVTWDGRHLTLTPKAYLLSNEIMERFLP</sequence>
<dbReference type="InterPro" id="IPR013785">
    <property type="entry name" value="Aldolase_TIM"/>
</dbReference>
<dbReference type="Pfam" id="PF04055">
    <property type="entry name" value="Radical_SAM"/>
    <property type="match status" value="1"/>
</dbReference>
<dbReference type="GO" id="GO:0005737">
    <property type="term" value="C:cytoplasm"/>
    <property type="evidence" value="ECO:0007669"/>
    <property type="project" value="UniProtKB-SubCell"/>
</dbReference>
<evidence type="ECO:0000313" key="12">
    <source>
        <dbReference type="Proteomes" id="UP000294813"/>
    </source>
</evidence>
<reference evidence="11 12" key="1">
    <citation type="submission" date="2019-03" db="EMBL/GenBank/DDBJ databases">
        <title>Genomic Encyclopedia of Type Strains, Phase IV (KMG-IV): sequencing the most valuable type-strain genomes for metagenomic binning, comparative biology and taxonomic classification.</title>
        <authorList>
            <person name="Goeker M."/>
        </authorList>
    </citation>
    <scope>NUCLEOTIDE SEQUENCE [LARGE SCALE GENOMIC DNA]</scope>
    <source>
        <strain evidence="11 12">DSM 11170</strain>
    </source>
</reference>
<organism evidence="11 12">
    <name type="scientific">Heliophilum fasciatum</name>
    <dbReference type="NCBI Taxonomy" id="35700"/>
    <lineage>
        <taxon>Bacteria</taxon>
        <taxon>Bacillati</taxon>
        <taxon>Bacillota</taxon>
        <taxon>Clostridia</taxon>
        <taxon>Eubacteriales</taxon>
        <taxon>Heliobacteriaceae</taxon>
        <taxon>Heliophilum</taxon>
    </lineage>
</organism>
<dbReference type="PANTHER" id="PTHR13932">
    <property type="entry name" value="COPROPORPHYRINIGEN III OXIDASE"/>
    <property type="match status" value="1"/>
</dbReference>
<evidence type="ECO:0000256" key="7">
    <source>
        <dbReference type="ARBA" id="ARBA00023014"/>
    </source>
</evidence>
<dbReference type="InterPro" id="IPR058240">
    <property type="entry name" value="rSAM_sf"/>
</dbReference>
<keyword evidence="9" id="KW-0963">Cytoplasm</keyword>
<gene>
    <name evidence="11" type="ORF">EDD73_11148</name>
</gene>
<evidence type="ECO:0000256" key="6">
    <source>
        <dbReference type="ARBA" id="ARBA00023004"/>
    </source>
</evidence>
<dbReference type="OrthoDB" id="9808022at2"/>
<proteinExistence type="inferred from homology"/>
<dbReference type="CDD" id="cd01335">
    <property type="entry name" value="Radical_SAM"/>
    <property type="match status" value="1"/>
</dbReference>
<dbReference type="Pfam" id="PF06969">
    <property type="entry name" value="HemN_C"/>
    <property type="match status" value="1"/>
</dbReference>
<dbReference type="SFLD" id="SFLDG01065">
    <property type="entry name" value="anaerobic_coproporphyrinogen-I"/>
    <property type="match status" value="1"/>
</dbReference>
<keyword evidence="3 9" id="KW-0349">Heme</keyword>
<evidence type="ECO:0000259" key="10">
    <source>
        <dbReference type="PROSITE" id="PS51918"/>
    </source>
</evidence>
<evidence type="ECO:0000256" key="2">
    <source>
        <dbReference type="ARBA" id="ARBA00017228"/>
    </source>
</evidence>
<evidence type="ECO:0000256" key="4">
    <source>
        <dbReference type="ARBA" id="ARBA00022691"/>
    </source>
</evidence>
<name>A0A4V2SX06_9FIRM</name>
<dbReference type="InterPro" id="IPR034505">
    <property type="entry name" value="Coproporphyrinogen-III_oxidase"/>
</dbReference>
<keyword evidence="5 9" id="KW-0479">Metal-binding</keyword>
<accession>A0A4V2SX06</accession>
<evidence type="ECO:0000313" key="11">
    <source>
        <dbReference type="EMBL" id="TCP64196.1"/>
    </source>
</evidence>
<dbReference type="SUPFAM" id="SSF102114">
    <property type="entry name" value="Radical SAM enzymes"/>
    <property type="match status" value="1"/>
</dbReference>
<dbReference type="GO" id="GO:0004109">
    <property type="term" value="F:coproporphyrinogen oxidase activity"/>
    <property type="evidence" value="ECO:0007669"/>
    <property type="project" value="InterPro"/>
</dbReference>
<dbReference type="EMBL" id="SLXT01000011">
    <property type="protein sequence ID" value="TCP64196.1"/>
    <property type="molecule type" value="Genomic_DNA"/>
</dbReference>
<keyword evidence="7 9" id="KW-0411">Iron-sulfur</keyword>
<dbReference type="RefSeq" id="WP_131919188.1">
    <property type="nucleotide sequence ID" value="NZ_JAOQNU010000011.1"/>
</dbReference>
<dbReference type="SMART" id="SM00729">
    <property type="entry name" value="Elp3"/>
    <property type="match status" value="1"/>
</dbReference>
<protein>
    <recommendedName>
        <fullName evidence="2 9">Heme chaperone HemW</fullName>
    </recommendedName>
</protein>
<evidence type="ECO:0000256" key="1">
    <source>
        <dbReference type="ARBA" id="ARBA00006100"/>
    </source>
</evidence>
<keyword evidence="6 9" id="KW-0408">Iron</keyword>
<keyword evidence="9" id="KW-0004">4Fe-4S</keyword>
<dbReference type="PANTHER" id="PTHR13932:SF5">
    <property type="entry name" value="RADICAL S-ADENOSYL METHIONINE DOMAIN-CONTAINING PROTEIN 1, MITOCHONDRIAL"/>
    <property type="match status" value="1"/>
</dbReference>
<dbReference type="GO" id="GO:0051539">
    <property type="term" value="F:4 iron, 4 sulfur cluster binding"/>
    <property type="evidence" value="ECO:0007669"/>
    <property type="project" value="UniProtKB-UniRule"/>
</dbReference>
<keyword evidence="8 9" id="KW-0143">Chaperone</keyword>
<dbReference type="NCBIfam" id="TIGR00539">
    <property type="entry name" value="hemN_rel"/>
    <property type="match status" value="1"/>
</dbReference>
<dbReference type="Proteomes" id="UP000294813">
    <property type="component" value="Unassembled WGS sequence"/>
</dbReference>
<evidence type="ECO:0000256" key="9">
    <source>
        <dbReference type="RuleBase" id="RU364116"/>
    </source>
</evidence>
<dbReference type="SFLD" id="SFLDF00562">
    <property type="entry name" value="HemN-like__clustered_with_heat"/>
    <property type="match status" value="1"/>
</dbReference>
<dbReference type="AlphaFoldDB" id="A0A4V2SX06"/>
<evidence type="ECO:0000256" key="5">
    <source>
        <dbReference type="ARBA" id="ARBA00022723"/>
    </source>
</evidence>
<dbReference type="PROSITE" id="PS51918">
    <property type="entry name" value="RADICAL_SAM"/>
    <property type="match status" value="1"/>
</dbReference>
<dbReference type="InterPro" id="IPR010723">
    <property type="entry name" value="HemN_C"/>
</dbReference>
<comment type="function">
    <text evidence="9">Probably acts as a heme chaperone, transferring heme to an unknown acceptor. Binds one molecule of heme per monomer, possibly covalently. Binds 1 [4Fe-4S] cluster. The cluster is coordinated with 3 cysteines and an exchangeable S-adenosyl-L-methionine.</text>
</comment>
<dbReference type="GO" id="GO:0006779">
    <property type="term" value="P:porphyrin-containing compound biosynthetic process"/>
    <property type="evidence" value="ECO:0007669"/>
    <property type="project" value="InterPro"/>
</dbReference>
<keyword evidence="4 9" id="KW-0949">S-adenosyl-L-methionine</keyword>
<evidence type="ECO:0000256" key="8">
    <source>
        <dbReference type="ARBA" id="ARBA00023186"/>
    </source>
</evidence>